<dbReference type="EMBL" id="RHLK01000017">
    <property type="protein sequence ID" value="MVP02025.1"/>
    <property type="molecule type" value="Genomic_DNA"/>
</dbReference>
<dbReference type="OrthoDB" id="2626373at2"/>
<name>A0A7X3FLU5_9BACL</name>
<dbReference type="Proteomes" id="UP000490800">
    <property type="component" value="Unassembled WGS sequence"/>
</dbReference>
<evidence type="ECO:0000313" key="1">
    <source>
        <dbReference type="EMBL" id="MVP02025.1"/>
    </source>
</evidence>
<proteinExistence type="predicted"/>
<dbReference type="PROSITE" id="PS51257">
    <property type="entry name" value="PROKAR_LIPOPROTEIN"/>
    <property type="match status" value="1"/>
</dbReference>
<accession>A0A7X3FLU5</accession>
<organism evidence="1 2">
    <name type="scientific">Paenibacillus lutrae</name>
    <dbReference type="NCBI Taxonomy" id="2078573"/>
    <lineage>
        <taxon>Bacteria</taxon>
        <taxon>Bacillati</taxon>
        <taxon>Bacillota</taxon>
        <taxon>Bacilli</taxon>
        <taxon>Bacillales</taxon>
        <taxon>Paenibacillaceae</taxon>
        <taxon>Paenibacillus</taxon>
    </lineage>
</organism>
<gene>
    <name evidence="1" type="ORF">EDM21_21330</name>
</gene>
<evidence type="ECO:0000313" key="2">
    <source>
        <dbReference type="Proteomes" id="UP000490800"/>
    </source>
</evidence>
<dbReference type="RefSeq" id="WP_157338446.1">
    <property type="nucleotide sequence ID" value="NZ_RHLK01000017.1"/>
</dbReference>
<reference evidence="1 2" key="1">
    <citation type="journal article" date="2019" name="Microorganisms">
        <title>Paenibacillus lutrae sp. nov., A Chitinolytic Species Isolated from A River Otter in Castril Natural Park, Granada, Spain.</title>
        <authorList>
            <person name="Rodriguez M."/>
            <person name="Reina J.C."/>
            <person name="Bejar V."/>
            <person name="Llamas I."/>
        </authorList>
    </citation>
    <scope>NUCLEOTIDE SEQUENCE [LARGE SCALE GENOMIC DNA]</scope>
    <source>
        <strain evidence="1 2">N10</strain>
    </source>
</reference>
<protein>
    <submittedName>
        <fullName evidence="1">Uncharacterized protein</fullName>
    </submittedName>
</protein>
<keyword evidence="2" id="KW-1185">Reference proteome</keyword>
<comment type="caution">
    <text evidence="1">The sequence shown here is derived from an EMBL/GenBank/DDBJ whole genome shotgun (WGS) entry which is preliminary data.</text>
</comment>
<sequence>MMLLRVPMLFVMLLLVLSGCTDQEKKVIEPLLTIGDVEAGLEAEGLKIDPIQEPGNEIKLLGVDPLKFTALAGEADAASTGKISVYVFDSAENRSIGRKAFESYGQTAKFAYKPILFEHKNVFVIYWSPLDSSGTIPDLIGKALKKL</sequence>
<dbReference type="AlphaFoldDB" id="A0A7X3FLU5"/>